<organism evidence="2 3">
    <name type="scientific">Candidatus Komeilibacteria bacterium CG_4_10_14_0_2_um_filter_37_10</name>
    <dbReference type="NCBI Taxonomy" id="1974470"/>
    <lineage>
        <taxon>Bacteria</taxon>
        <taxon>Candidatus Komeiliibacteriota</taxon>
    </lineage>
</organism>
<reference evidence="3" key="1">
    <citation type="submission" date="2017-09" db="EMBL/GenBank/DDBJ databases">
        <title>Depth-based differentiation of microbial function through sediment-hosted aquifers and enrichment of novel symbionts in the deep terrestrial subsurface.</title>
        <authorList>
            <person name="Probst A.J."/>
            <person name="Ladd B."/>
            <person name="Jarett J.K."/>
            <person name="Geller-Mcgrath D.E."/>
            <person name="Sieber C.M.K."/>
            <person name="Emerson J.B."/>
            <person name="Anantharaman K."/>
            <person name="Thomas B.C."/>
            <person name="Malmstrom R."/>
            <person name="Stieglmeier M."/>
            <person name="Klingl A."/>
            <person name="Woyke T."/>
            <person name="Ryan C.M."/>
            <person name="Banfield J.F."/>
        </authorList>
    </citation>
    <scope>NUCLEOTIDE SEQUENCE [LARGE SCALE GENOMIC DNA]</scope>
</reference>
<evidence type="ECO:0000256" key="1">
    <source>
        <dbReference type="HAMAP-Rule" id="MF_00386"/>
    </source>
</evidence>
<keyword evidence="1" id="KW-0472">Membrane</keyword>
<protein>
    <recommendedName>
        <fullName evidence="1">Putative membrane protein insertion efficiency factor</fullName>
    </recommendedName>
</protein>
<proteinExistence type="inferred from homology"/>
<dbReference type="AlphaFoldDB" id="A0A2M7VD76"/>
<dbReference type="NCBIfam" id="TIGR00278">
    <property type="entry name" value="membrane protein insertion efficiency factor YidD"/>
    <property type="match status" value="1"/>
</dbReference>
<comment type="function">
    <text evidence="1">Could be involved in insertion of integral membrane proteins into the membrane.</text>
</comment>
<dbReference type="InterPro" id="IPR002696">
    <property type="entry name" value="Membr_insert_effic_factor_YidD"/>
</dbReference>
<keyword evidence="1" id="KW-1003">Cell membrane</keyword>
<accession>A0A2M7VD76</accession>
<comment type="similarity">
    <text evidence="1">Belongs to the UPF0161 family.</text>
</comment>
<dbReference type="PANTHER" id="PTHR33383:SF1">
    <property type="entry name" value="MEMBRANE PROTEIN INSERTION EFFICIENCY FACTOR-RELATED"/>
    <property type="match status" value="1"/>
</dbReference>
<gene>
    <name evidence="2" type="primary">yidD</name>
    <name evidence="2" type="ORF">COX77_04785</name>
</gene>
<dbReference type="SMART" id="SM01234">
    <property type="entry name" value="Haemolytic"/>
    <property type="match status" value="1"/>
</dbReference>
<evidence type="ECO:0000313" key="3">
    <source>
        <dbReference type="Proteomes" id="UP000230405"/>
    </source>
</evidence>
<dbReference type="GO" id="GO:0005886">
    <property type="term" value="C:plasma membrane"/>
    <property type="evidence" value="ECO:0007669"/>
    <property type="project" value="UniProtKB-SubCell"/>
</dbReference>
<comment type="subcellular location">
    <subcellularLocation>
        <location evidence="1">Cell membrane</location>
        <topology evidence="1">Peripheral membrane protein</topology>
        <orientation evidence="1">Cytoplasmic side</orientation>
    </subcellularLocation>
</comment>
<dbReference type="EMBL" id="PFPO01000091">
    <property type="protein sequence ID" value="PIZ98383.1"/>
    <property type="molecule type" value="Genomic_DNA"/>
</dbReference>
<evidence type="ECO:0000313" key="2">
    <source>
        <dbReference type="EMBL" id="PIZ98383.1"/>
    </source>
</evidence>
<dbReference type="Proteomes" id="UP000230405">
    <property type="component" value="Unassembled WGS sequence"/>
</dbReference>
<dbReference type="Pfam" id="PF01809">
    <property type="entry name" value="YidD"/>
    <property type="match status" value="1"/>
</dbReference>
<name>A0A2M7VD76_9BACT</name>
<sequence>MKSIFIGFINVYQKTLSPDHGFIKGAFPFGVCKFRPTCSEYSKQAIEKYGAARGLFLAGKRIIRCHPRSAGGYDPLK</sequence>
<dbReference type="PANTHER" id="PTHR33383">
    <property type="entry name" value="MEMBRANE PROTEIN INSERTION EFFICIENCY FACTOR-RELATED"/>
    <property type="match status" value="1"/>
</dbReference>
<dbReference type="HAMAP" id="MF_00386">
    <property type="entry name" value="UPF0161_YidD"/>
    <property type="match status" value="1"/>
</dbReference>
<comment type="caution">
    <text evidence="2">The sequence shown here is derived from an EMBL/GenBank/DDBJ whole genome shotgun (WGS) entry which is preliminary data.</text>
</comment>